<feature type="chain" id="PRO_5025406583" evidence="1">
    <location>
        <begin position="16"/>
        <end position="39"/>
    </location>
</feature>
<keyword evidence="1" id="KW-0732">Signal</keyword>
<geneLocation type="mitochondrion" evidence="2"/>
<sequence>MLLLVLTVPLPLLNQQVHPYLHGEQVSLFISAPFYFELF</sequence>
<name>A0A6B9XWT0_PICSI</name>
<accession>A0A6B9XWT0</accession>
<evidence type="ECO:0000256" key="1">
    <source>
        <dbReference type="SAM" id="SignalP"/>
    </source>
</evidence>
<protein>
    <submittedName>
        <fullName evidence="2">Uncharacterized protein</fullName>
    </submittedName>
</protein>
<dbReference type="EMBL" id="MK697699">
    <property type="protein sequence ID" value="QHR90077.1"/>
    <property type="molecule type" value="Genomic_DNA"/>
</dbReference>
<organism evidence="2">
    <name type="scientific">Picea sitchensis</name>
    <name type="common">Sitka spruce</name>
    <name type="synonym">Pinus sitchensis</name>
    <dbReference type="NCBI Taxonomy" id="3332"/>
    <lineage>
        <taxon>Eukaryota</taxon>
        <taxon>Viridiplantae</taxon>
        <taxon>Streptophyta</taxon>
        <taxon>Embryophyta</taxon>
        <taxon>Tracheophyta</taxon>
        <taxon>Spermatophyta</taxon>
        <taxon>Pinopsida</taxon>
        <taxon>Pinidae</taxon>
        <taxon>Conifers I</taxon>
        <taxon>Pinales</taxon>
        <taxon>Pinaceae</taxon>
        <taxon>Picea</taxon>
    </lineage>
</organism>
<proteinExistence type="predicted"/>
<gene>
    <name evidence="2" type="primary">orf04123</name>
    <name evidence="2" type="ORF">Q903MT_gene4100</name>
</gene>
<reference evidence="2" key="1">
    <citation type="submission" date="2019-03" db="EMBL/GenBank/DDBJ databases">
        <title>Largest Complete Mitochondrial Genome of a Gymnosperm, Sitka Spruce (Picea sitchensis), Indicates Complex Physical Structure.</title>
        <authorList>
            <person name="Jackman S.D."/>
            <person name="Coombe L."/>
            <person name="Warren R."/>
            <person name="Kirk H."/>
            <person name="Trinh E."/>
            <person name="McLeod T."/>
            <person name="Pleasance S."/>
            <person name="Pandoh P."/>
            <person name="Zhao Y."/>
            <person name="Coope R."/>
            <person name="Bousquet J."/>
            <person name="Bohlmann J.C."/>
            <person name="Jones S.J.M."/>
            <person name="Birol I."/>
        </authorList>
    </citation>
    <scope>NUCLEOTIDE SEQUENCE</scope>
    <source>
        <strain evidence="2">Q903</strain>
    </source>
</reference>
<dbReference type="AlphaFoldDB" id="A0A6B9XWT0"/>
<evidence type="ECO:0000313" key="2">
    <source>
        <dbReference type="EMBL" id="QHR90077.1"/>
    </source>
</evidence>
<keyword evidence="2" id="KW-0496">Mitochondrion</keyword>
<feature type="signal peptide" evidence="1">
    <location>
        <begin position="1"/>
        <end position="15"/>
    </location>
</feature>